<evidence type="ECO:0000313" key="1">
    <source>
        <dbReference type="EMBL" id="MCH5600512.1"/>
    </source>
</evidence>
<accession>A0ABS9SQ83</accession>
<evidence type="ECO:0000313" key="2">
    <source>
        <dbReference type="Proteomes" id="UP001202248"/>
    </source>
</evidence>
<protein>
    <submittedName>
        <fullName evidence="1">Uncharacterized protein</fullName>
    </submittedName>
</protein>
<keyword evidence="2" id="KW-1185">Reference proteome</keyword>
<comment type="caution">
    <text evidence="1">The sequence shown here is derived from an EMBL/GenBank/DDBJ whole genome shotgun (WGS) entry which is preliminary data.</text>
</comment>
<organism evidence="1 2">
    <name type="scientific">Niabella ginsengisoli</name>
    <dbReference type="NCBI Taxonomy" id="522298"/>
    <lineage>
        <taxon>Bacteria</taxon>
        <taxon>Pseudomonadati</taxon>
        <taxon>Bacteroidota</taxon>
        <taxon>Chitinophagia</taxon>
        <taxon>Chitinophagales</taxon>
        <taxon>Chitinophagaceae</taxon>
        <taxon>Niabella</taxon>
    </lineage>
</organism>
<proteinExistence type="predicted"/>
<dbReference type="RefSeq" id="WP_240832737.1">
    <property type="nucleotide sequence ID" value="NZ_JAKWBL010000004.1"/>
</dbReference>
<reference evidence="1 2" key="1">
    <citation type="submission" date="2022-02" db="EMBL/GenBank/DDBJ databases">
        <authorList>
            <person name="Min J."/>
        </authorList>
    </citation>
    <scope>NUCLEOTIDE SEQUENCE [LARGE SCALE GENOMIC DNA]</scope>
    <source>
        <strain evidence="1 2">GR10-1</strain>
    </source>
</reference>
<name>A0ABS9SQ83_9BACT</name>
<gene>
    <name evidence="1" type="ORF">MKP09_22635</name>
</gene>
<dbReference type="EMBL" id="JAKWBL010000004">
    <property type="protein sequence ID" value="MCH5600512.1"/>
    <property type="molecule type" value="Genomic_DNA"/>
</dbReference>
<dbReference type="Proteomes" id="UP001202248">
    <property type="component" value="Unassembled WGS sequence"/>
</dbReference>
<sequence length="108" mass="12732">MVKAVQPIRMNGDTLEINPDAFKLDSNAVVEDMLLRVPGLTVWGDGTITMNGRKLEKVYVDGKPFLVERLKQLHRICQRMLLKKYRFTRKRIILKCSKQMKRRIRFMP</sequence>